<dbReference type="SUPFAM" id="SSF57850">
    <property type="entry name" value="RING/U-box"/>
    <property type="match status" value="1"/>
</dbReference>
<evidence type="ECO:0000256" key="7">
    <source>
        <dbReference type="ARBA" id="ARBA00022723"/>
    </source>
</evidence>
<evidence type="ECO:0000256" key="14">
    <source>
        <dbReference type="SAM" id="Phobius"/>
    </source>
</evidence>
<dbReference type="AlphaFoldDB" id="A0A085MCH5"/>
<feature type="transmembrane region" description="Helical" evidence="14">
    <location>
        <begin position="762"/>
        <end position="780"/>
    </location>
</feature>
<evidence type="ECO:0000259" key="15">
    <source>
        <dbReference type="PROSITE" id="PS51292"/>
    </source>
</evidence>
<dbReference type="EMBL" id="KL363203">
    <property type="protein sequence ID" value="KFD54921.1"/>
    <property type="molecule type" value="Genomic_DNA"/>
</dbReference>
<keyword evidence="6 14" id="KW-0812">Transmembrane</keyword>
<dbReference type="InterPro" id="IPR056521">
    <property type="entry name" value="MARCHF6-like_C"/>
</dbReference>
<keyword evidence="7" id="KW-0479">Metal-binding</keyword>
<feature type="transmembrane region" description="Helical" evidence="14">
    <location>
        <begin position="463"/>
        <end position="485"/>
    </location>
</feature>
<dbReference type="PANTHER" id="PTHR13145:SF0">
    <property type="entry name" value="E3 UBIQUITIN-PROTEIN LIGASE MARCHF6"/>
    <property type="match status" value="1"/>
</dbReference>
<feature type="transmembrane region" description="Helical" evidence="14">
    <location>
        <begin position="626"/>
        <end position="651"/>
    </location>
</feature>
<comment type="subcellular location">
    <subcellularLocation>
        <location evidence="2">Membrane</location>
        <topology evidence="2">Multi-pass membrane protein</topology>
    </subcellularLocation>
</comment>
<reference evidence="16 17" key="1">
    <citation type="journal article" date="2014" name="Nat. Genet.">
        <title>Genome and transcriptome of the porcine whipworm Trichuris suis.</title>
        <authorList>
            <person name="Jex A.R."/>
            <person name="Nejsum P."/>
            <person name="Schwarz E.M."/>
            <person name="Hu L."/>
            <person name="Young N.D."/>
            <person name="Hall R.S."/>
            <person name="Korhonen P.K."/>
            <person name="Liao S."/>
            <person name="Thamsborg S."/>
            <person name="Xia J."/>
            <person name="Xu P."/>
            <person name="Wang S."/>
            <person name="Scheerlinck J.P."/>
            <person name="Hofmann A."/>
            <person name="Sternberg P.W."/>
            <person name="Wang J."/>
            <person name="Gasser R.B."/>
        </authorList>
    </citation>
    <scope>NUCLEOTIDE SEQUENCE [LARGE SCALE GENOMIC DNA]</scope>
    <source>
        <strain evidence="16">DCEP-RM93M</strain>
    </source>
</reference>
<dbReference type="GO" id="GO:0061630">
    <property type="term" value="F:ubiquitin protein ligase activity"/>
    <property type="evidence" value="ECO:0007669"/>
    <property type="project" value="UniProtKB-EC"/>
</dbReference>
<evidence type="ECO:0000256" key="9">
    <source>
        <dbReference type="ARBA" id="ARBA00022786"/>
    </source>
</evidence>
<evidence type="ECO:0000313" key="17">
    <source>
        <dbReference type="Proteomes" id="UP000030764"/>
    </source>
</evidence>
<evidence type="ECO:0000256" key="2">
    <source>
        <dbReference type="ARBA" id="ARBA00004141"/>
    </source>
</evidence>
<comment type="catalytic activity">
    <reaction evidence="1">
        <text>S-ubiquitinyl-[E2 ubiquitin-conjugating enzyme]-L-cysteine + [acceptor protein]-L-lysine = [E2 ubiquitin-conjugating enzyme]-L-cysteine + N(6)-ubiquitinyl-[acceptor protein]-L-lysine.</text>
        <dbReference type="EC" id="2.3.2.27"/>
    </reaction>
</comment>
<keyword evidence="5" id="KW-0808">Transferase</keyword>
<keyword evidence="10" id="KW-0862">Zinc</keyword>
<feature type="transmembrane region" description="Helical" evidence="14">
    <location>
        <begin position="107"/>
        <end position="126"/>
    </location>
</feature>
<feature type="transmembrane region" description="Helical" evidence="14">
    <location>
        <begin position="505"/>
        <end position="523"/>
    </location>
</feature>
<evidence type="ECO:0000256" key="1">
    <source>
        <dbReference type="ARBA" id="ARBA00000900"/>
    </source>
</evidence>
<name>A0A085MCH5_9BILA</name>
<evidence type="ECO:0000256" key="11">
    <source>
        <dbReference type="ARBA" id="ARBA00022989"/>
    </source>
</evidence>
<proteinExistence type="predicted"/>
<evidence type="ECO:0000313" key="16">
    <source>
        <dbReference type="EMBL" id="KFD54921.1"/>
    </source>
</evidence>
<dbReference type="Gene3D" id="3.30.40.10">
    <property type="entry name" value="Zinc/RING finger domain, C3HC4 (zinc finger)"/>
    <property type="match status" value="1"/>
</dbReference>
<dbReference type="GO" id="GO:0008270">
    <property type="term" value="F:zinc ion binding"/>
    <property type="evidence" value="ECO:0007669"/>
    <property type="project" value="UniProtKB-KW"/>
</dbReference>
<gene>
    <name evidence="16" type="ORF">M513_04103</name>
</gene>
<feature type="region of interest" description="Disordered" evidence="13">
    <location>
        <begin position="1"/>
        <end position="20"/>
    </location>
</feature>
<dbReference type="PROSITE" id="PS51292">
    <property type="entry name" value="ZF_RING_CH"/>
    <property type="match status" value="1"/>
</dbReference>
<feature type="transmembrane region" description="Helical" evidence="14">
    <location>
        <begin position="354"/>
        <end position="377"/>
    </location>
</feature>
<keyword evidence="9" id="KW-0833">Ubl conjugation pathway</keyword>
<protein>
    <recommendedName>
        <fullName evidence="4">RING-type E3 ubiquitin transferase</fullName>
        <ecNumber evidence="4">2.3.2.27</ecNumber>
    </recommendedName>
</protein>
<evidence type="ECO:0000256" key="13">
    <source>
        <dbReference type="SAM" id="MobiDB-lite"/>
    </source>
</evidence>
<evidence type="ECO:0000256" key="3">
    <source>
        <dbReference type="ARBA" id="ARBA00004906"/>
    </source>
</evidence>
<feature type="transmembrane region" description="Helical" evidence="14">
    <location>
        <begin position="801"/>
        <end position="829"/>
    </location>
</feature>
<evidence type="ECO:0000256" key="8">
    <source>
        <dbReference type="ARBA" id="ARBA00022771"/>
    </source>
</evidence>
<accession>A0A085MCH5</accession>
<feature type="domain" description="RING-CH-type" evidence="15">
    <location>
        <begin position="16"/>
        <end position="77"/>
    </location>
</feature>
<feature type="transmembrane region" description="Helical" evidence="14">
    <location>
        <begin position="726"/>
        <end position="750"/>
    </location>
</feature>
<keyword evidence="17" id="KW-1185">Reference proteome</keyword>
<keyword evidence="8" id="KW-0863">Zinc-finger</keyword>
<dbReference type="CDD" id="cd16702">
    <property type="entry name" value="RING_CH-C4HC3_MARCH6"/>
    <property type="match status" value="1"/>
</dbReference>
<keyword evidence="12 14" id="KW-0472">Membrane</keyword>
<feature type="compositionally biased region" description="Polar residues" evidence="13">
    <location>
        <begin position="1"/>
        <end position="17"/>
    </location>
</feature>
<feature type="transmembrane region" description="Helical" evidence="14">
    <location>
        <begin position="849"/>
        <end position="868"/>
    </location>
</feature>
<evidence type="ECO:0000256" key="12">
    <source>
        <dbReference type="ARBA" id="ARBA00023136"/>
    </source>
</evidence>
<organism evidence="16 17">
    <name type="scientific">Trichuris suis</name>
    <name type="common">pig whipworm</name>
    <dbReference type="NCBI Taxonomy" id="68888"/>
    <lineage>
        <taxon>Eukaryota</taxon>
        <taxon>Metazoa</taxon>
        <taxon>Ecdysozoa</taxon>
        <taxon>Nematoda</taxon>
        <taxon>Enoplea</taxon>
        <taxon>Dorylaimia</taxon>
        <taxon>Trichinellida</taxon>
        <taxon>Trichuridae</taxon>
        <taxon>Trichuris</taxon>
    </lineage>
</organism>
<comment type="pathway">
    <text evidence="3">Protein modification; protein ubiquitination.</text>
</comment>
<dbReference type="PANTHER" id="PTHR13145">
    <property type="entry name" value="SSM4 PROTEIN"/>
    <property type="match status" value="1"/>
</dbReference>
<dbReference type="Pfam" id="PF12906">
    <property type="entry name" value="RINGv"/>
    <property type="match status" value="1"/>
</dbReference>
<feature type="transmembrane region" description="Helical" evidence="14">
    <location>
        <begin position="273"/>
        <end position="294"/>
    </location>
</feature>
<feature type="transmembrane region" description="Helical" evidence="14">
    <location>
        <begin position="320"/>
        <end position="342"/>
    </location>
</feature>
<dbReference type="FunFam" id="3.30.40.10:FF:000287">
    <property type="entry name" value="RING finger membrane protein"/>
    <property type="match status" value="1"/>
</dbReference>
<sequence>MAANDLNGSKSAQSSADSEGPDICRVCRMEGTPEMPLYYPCLCTGSIKFIHQECLTEWLKYSKKEMCELCSHKYEFMPVYHPDMPVRLPFMEVVAGFTKSVLQVVRCWLHLTFVLAVWLGVVPLAACRLNRLLFRGTLNSLITLPFDMLSLKNIMADFVQGVIIITVTMCAFISLIWLREQILHDRFHVLLDQPPPAQALVQEQEIIDDMDGFEADDEMDHQHRAGRAAENAPNDNPQDENQWQVFELDRAAEELTWERLFGLDGSLIFLEHVFWVISLNAVFILVFAFSPYYVGHVVASNLNVVSYMKMAYFDNLVTTLFGYCIIAAACSAVHSICGALHITRAYRPVGLVYLILKVFLLVLVEVGMFPLFCGWWLDVCSLPLFAVTADDRWRNFYAAPEMSVFLHWLVGMVFVYYCASFILLLREVMRPGLLWFLRNVNDPDFNPIQEMIQFPLVQHVRRFLASVLVFGVIILISVYCPFQLILIYVPNILPYSLTMDNNVRLSTLALEMVFLQVVLPSLLEQGHTRYILKGFVRCWCRVVGYVLDLTDYLLPAEEEHPGARERIAGDGADGVNRRNAPVVVNEDGFGQNEEDGERNLGAAHHALLVGGHVSSGFQPYRRSSFFLIRILALLVLLCLTVLVGSVILLTVPVTIGRRAIALIIGQRGCHDLYTLGCGLYVCWLIVRLALKLLEFLPQGIGAFFIAARQWLGTALIHFLRYAIAGFALFGVVALEVGLLLDLMVIVPWRVPTYSSPIICLPANWVLGIFQCKLIFAVIYMGPDGQLRRHFERLYQDGQRNFGLWVFLEQFAIPLAMSFGFLLSFPYVLVHGVLPYFGVSAKKRLLYQKLIYPATLLLMALSAFLYWQYQQLKELIVKIRNDRYLIGLTLVNCDAKRPTATASSQ</sequence>
<dbReference type="Pfam" id="PF23113">
    <property type="entry name" value="MARCHF6_C"/>
    <property type="match status" value="1"/>
</dbReference>
<feature type="transmembrane region" description="Helical" evidence="14">
    <location>
        <begin position="405"/>
        <end position="425"/>
    </location>
</feature>
<evidence type="ECO:0000256" key="10">
    <source>
        <dbReference type="ARBA" id="ARBA00022833"/>
    </source>
</evidence>
<dbReference type="GO" id="GO:0036503">
    <property type="term" value="P:ERAD pathway"/>
    <property type="evidence" value="ECO:0007669"/>
    <property type="project" value="TreeGrafter"/>
</dbReference>
<dbReference type="InterPro" id="IPR011016">
    <property type="entry name" value="Znf_RING-CH"/>
</dbReference>
<dbReference type="EC" id="2.3.2.27" evidence="4"/>
<dbReference type="InterPro" id="IPR013083">
    <property type="entry name" value="Znf_RING/FYVE/PHD"/>
</dbReference>
<dbReference type="SMART" id="SM00744">
    <property type="entry name" value="RINGv"/>
    <property type="match status" value="1"/>
</dbReference>
<feature type="transmembrane region" description="Helical" evidence="14">
    <location>
        <begin position="158"/>
        <end position="178"/>
    </location>
</feature>
<evidence type="ECO:0000256" key="5">
    <source>
        <dbReference type="ARBA" id="ARBA00022679"/>
    </source>
</evidence>
<dbReference type="GO" id="GO:0005789">
    <property type="term" value="C:endoplasmic reticulum membrane"/>
    <property type="evidence" value="ECO:0007669"/>
    <property type="project" value="TreeGrafter"/>
</dbReference>
<evidence type="ECO:0000256" key="4">
    <source>
        <dbReference type="ARBA" id="ARBA00012483"/>
    </source>
</evidence>
<keyword evidence="11 14" id="KW-1133">Transmembrane helix</keyword>
<evidence type="ECO:0000256" key="6">
    <source>
        <dbReference type="ARBA" id="ARBA00022692"/>
    </source>
</evidence>
<dbReference type="Proteomes" id="UP000030764">
    <property type="component" value="Unassembled WGS sequence"/>
</dbReference>